<proteinExistence type="predicted"/>
<evidence type="ECO:0000256" key="1">
    <source>
        <dbReference type="SAM" id="SignalP"/>
    </source>
</evidence>
<feature type="signal peptide" evidence="1">
    <location>
        <begin position="1"/>
        <end position="18"/>
    </location>
</feature>
<gene>
    <name evidence="2" type="ORF">HUW51_00980</name>
</gene>
<dbReference type="PROSITE" id="PS51257">
    <property type="entry name" value="PROKAR_LIPOPROTEIN"/>
    <property type="match status" value="1"/>
</dbReference>
<sequence>MKTLNYLFGLLFFTLFLAGCSDKKDDPDPVDETATFRVDFSQSGDYQKFTKILTISGGEFKYRGTNDIVPAALIGDDLNTAGFSVEASNVRELKISALTDFSPVEDAPATMTMKFSVFRNGTLLEEKTFTYTDATKDKSEDLTYKAK</sequence>
<dbReference type="EMBL" id="CP055155">
    <property type="protein sequence ID" value="QNF31362.1"/>
    <property type="molecule type" value="Genomic_DNA"/>
</dbReference>
<dbReference type="KEGG" id="aswu:HUW51_00980"/>
<keyword evidence="1" id="KW-0732">Signal</keyword>
<protein>
    <recommendedName>
        <fullName evidence="4">Lipoprotein</fullName>
    </recommendedName>
</protein>
<accession>A0A7G7G2H8</accession>
<evidence type="ECO:0008006" key="4">
    <source>
        <dbReference type="Google" id="ProtNLM"/>
    </source>
</evidence>
<evidence type="ECO:0000313" key="2">
    <source>
        <dbReference type="EMBL" id="QNF31362.1"/>
    </source>
</evidence>
<feature type="chain" id="PRO_5028930737" description="Lipoprotein" evidence="1">
    <location>
        <begin position="19"/>
        <end position="147"/>
    </location>
</feature>
<dbReference type="Proteomes" id="UP000515237">
    <property type="component" value="Plasmid unnamed2"/>
</dbReference>
<dbReference type="RefSeq" id="WP_185269928.1">
    <property type="nucleotide sequence ID" value="NZ_CP055155.1"/>
</dbReference>
<name>A0A7G7G2H8_9BACT</name>
<keyword evidence="2" id="KW-0614">Plasmid</keyword>
<organism evidence="2 3">
    <name type="scientific">Adhaeribacter swui</name>
    <dbReference type="NCBI Taxonomy" id="2086471"/>
    <lineage>
        <taxon>Bacteria</taxon>
        <taxon>Pseudomonadati</taxon>
        <taxon>Bacteroidota</taxon>
        <taxon>Cytophagia</taxon>
        <taxon>Cytophagales</taxon>
        <taxon>Hymenobacteraceae</taxon>
        <taxon>Adhaeribacter</taxon>
    </lineage>
</organism>
<reference evidence="2 3" key="1">
    <citation type="journal article" date="2018" name="Int. J. Syst. Evol. Microbiol.">
        <title>Adhaeribacter swui sp. nov., isolated from wet mud.</title>
        <authorList>
            <person name="Kim D.U."/>
            <person name="Kim K.W."/>
            <person name="Kang M.S."/>
            <person name="Kim J.Y."/>
            <person name="Jang J.H."/>
            <person name="Kim M.K."/>
        </authorList>
    </citation>
    <scope>NUCLEOTIDE SEQUENCE [LARGE SCALE GENOMIC DNA]</scope>
    <source>
        <strain evidence="2 3">KCTC 52873</strain>
        <plasmid evidence="2">unnamed2</plasmid>
    </source>
</reference>
<keyword evidence="3" id="KW-1185">Reference proteome</keyword>
<dbReference type="InterPro" id="IPR025219">
    <property type="entry name" value="PLCC"/>
</dbReference>
<dbReference type="Pfam" id="PF14466">
    <property type="entry name" value="PLCC"/>
    <property type="match status" value="1"/>
</dbReference>
<evidence type="ECO:0000313" key="3">
    <source>
        <dbReference type="Proteomes" id="UP000515237"/>
    </source>
</evidence>
<dbReference type="AlphaFoldDB" id="A0A7G7G2H8"/>
<geneLocation type="plasmid" evidence="2 3">
    <name>unnamed2</name>
</geneLocation>